<accession>A0A915CM12</accession>
<dbReference type="WBParaSite" id="jg10540.2">
    <property type="protein sequence ID" value="jg10540.2"/>
    <property type="gene ID" value="jg10540"/>
</dbReference>
<dbReference type="Pfam" id="PF07500">
    <property type="entry name" value="TFIIS_M"/>
    <property type="match status" value="1"/>
</dbReference>
<feature type="compositionally biased region" description="Basic and acidic residues" evidence="1">
    <location>
        <begin position="247"/>
        <end position="260"/>
    </location>
</feature>
<feature type="region of interest" description="Disordered" evidence="1">
    <location>
        <begin position="111"/>
        <end position="146"/>
    </location>
</feature>
<feature type="compositionally biased region" description="Polar residues" evidence="1">
    <location>
        <begin position="314"/>
        <end position="325"/>
    </location>
</feature>
<evidence type="ECO:0000259" key="2">
    <source>
        <dbReference type="PROSITE" id="PS51321"/>
    </source>
</evidence>
<feature type="compositionally biased region" description="Polar residues" evidence="1">
    <location>
        <begin position="115"/>
        <end position="131"/>
    </location>
</feature>
<feature type="compositionally biased region" description="Polar residues" evidence="1">
    <location>
        <begin position="784"/>
        <end position="802"/>
    </location>
</feature>
<dbReference type="InterPro" id="IPR036575">
    <property type="entry name" value="TFIIS_cen_dom_sf"/>
</dbReference>
<dbReference type="GO" id="GO:0005634">
    <property type="term" value="C:nucleus"/>
    <property type="evidence" value="ECO:0007669"/>
    <property type="project" value="TreeGrafter"/>
</dbReference>
<dbReference type="PROSITE" id="PS51321">
    <property type="entry name" value="TFIIS_CENTRAL"/>
    <property type="match status" value="1"/>
</dbReference>
<reference evidence="4" key="1">
    <citation type="submission" date="2022-11" db="UniProtKB">
        <authorList>
            <consortium name="WormBaseParasite"/>
        </authorList>
    </citation>
    <scope>IDENTIFICATION</scope>
</reference>
<feature type="region of interest" description="Disordered" evidence="1">
    <location>
        <begin position="247"/>
        <end position="373"/>
    </location>
</feature>
<evidence type="ECO:0000313" key="4">
    <source>
        <dbReference type="WBParaSite" id="jg10540.2"/>
    </source>
</evidence>
<proteinExistence type="predicted"/>
<name>A0A915CM12_9BILA</name>
<dbReference type="PANTHER" id="PTHR11477:SF51">
    <property type="entry name" value="PROTEIN PARTNER OF SNF, ISOFORM B"/>
    <property type="match status" value="1"/>
</dbReference>
<organism evidence="3 4">
    <name type="scientific">Ditylenchus dipsaci</name>
    <dbReference type="NCBI Taxonomy" id="166011"/>
    <lineage>
        <taxon>Eukaryota</taxon>
        <taxon>Metazoa</taxon>
        <taxon>Ecdysozoa</taxon>
        <taxon>Nematoda</taxon>
        <taxon>Chromadorea</taxon>
        <taxon>Rhabditida</taxon>
        <taxon>Tylenchina</taxon>
        <taxon>Tylenchomorpha</taxon>
        <taxon>Sphaerularioidea</taxon>
        <taxon>Anguinidae</taxon>
        <taxon>Anguininae</taxon>
        <taxon>Ditylenchus</taxon>
    </lineage>
</organism>
<feature type="compositionally biased region" description="Polar residues" evidence="1">
    <location>
        <begin position="551"/>
        <end position="568"/>
    </location>
</feature>
<feature type="compositionally biased region" description="Acidic residues" evidence="1">
    <location>
        <begin position="287"/>
        <end position="304"/>
    </location>
</feature>
<sequence>MGSEAPINDIKSERKRVEVRKVIEHHLQLRCKSSKMSFSSKRVKQMCVEIEEELFRLTKEINSKYRNWCRGLLQKLKDESNMFFRKIINEKISVKKLVTMDPEDMVVSTPVVISGSPSKTPTGNKDQSLASASRKPAGGETDNPIVLGELSVTLDGGGEKMAEAEDFDLTPSLVSKQNSGRYSMAKKTPLCKVEVKSALDNILDDAEKDTTGQHNSHLYDANCEICKNKTRSEVVLKERAERMEAKLEAKRQQEQEDLKKRFLSKTPGPGFVPVASRSSYSANRIDDEPEDEYQDMGAGFDEDFAGGLADKAPSSINKENASSEQPKSRTPPPLDTYTPSYTSPWVKPPRVHLKPTTPPILNKSSSSPTLDQFNKPARVESWKKPALIPTAAPISAVVDADNPWLRNNPCIWTGSLSWGRRFDFPCSLTAISNRLAFKLGREMPHHQKVENTTDVHGLLRTNEAREQIWSHRICNHQTIRDGYIFALEPEEPLPKDLHPLEGPGLPDGAEQNSNIILVVIRKVDRQETMSGRTAAKKSESWKNESWRVDRSNSGMETRQLPADNNSFTGDSTPLYSEVNNACGVRVAANRQQPIRQMAERNPYLDSSPHPMDVGFESRGVATNNRKPIKRDGPMATNGYAREKRAAENMPSECEDMGVVKSAAQNAYDGPIDTLQDVLKAISVIEKPSLIVIVVGEYISSHSISEDEREIISQAIKDKSESERLRNQKKFGMQFTNNNNSREERGCSGEKFVMRSTPPLSADEEVDNEEGVQTECTKLATIVDSTTPTEDPVNPTISRSSSPDLFWGIPASQREGTEATKVSSSQLRGSRKQRGITSPPPPPTTPPIDTTPCSPPPPPLKISVQPLASGPVPIAPPSQLNGNAIIYPQNNKNLNYTPLQPSFHCLPMFVPPPPPVPTTPKMGPATATKSRPNEDMDISDEESGSKNTGDDLLPPLPLLQVYPP</sequence>
<dbReference type="Proteomes" id="UP000887574">
    <property type="component" value="Unplaced"/>
</dbReference>
<feature type="region of interest" description="Disordered" evidence="1">
    <location>
        <begin position="529"/>
        <end position="568"/>
    </location>
</feature>
<evidence type="ECO:0000313" key="3">
    <source>
        <dbReference type="Proteomes" id="UP000887574"/>
    </source>
</evidence>
<feature type="domain" description="TFIIS central" evidence="2">
    <location>
        <begin position="15"/>
        <end position="105"/>
    </location>
</feature>
<dbReference type="PANTHER" id="PTHR11477">
    <property type="entry name" value="TRANSCRIPTION FACTOR S-II ZINC FINGER DOMAIN-CONTAINING PROTEIN"/>
    <property type="match status" value="1"/>
</dbReference>
<dbReference type="Gene3D" id="1.10.472.30">
    <property type="entry name" value="Transcription elongation factor S-II, central domain"/>
    <property type="match status" value="1"/>
</dbReference>
<feature type="compositionally biased region" description="Basic and acidic residues" evidence="1">
    <location>
        <begin position="536"/>
        <end position="550"/>
    </location>
</feature>
<dbReference type="AlphaFoldDB" id="A0A915CM12"/>
<feature type="compositionally biased region" description="Polar residues" evidence="1">
    <location>
        <begin position="362"/>
        <end position="372"/>
    </location>
</feature>
<dbReference type="SUPFAM" id="SSF46942">
    <property type="entry name" value="Elongation factor TFIIS domain 2"/>
    <property type="match status" value="1"/>
</dbReference>
<dbReference type="InterPro" id="IPR003618">
    <property type="entry name" value="TFIIS_cen_dom"/>
</dbReference>
<feature type="region of interest" description="Disordered" evidence="1">
    <location>
        <begin position="784"/>
        <end position="855"/>
    </location>
</feature>
<feature type="region of interest" description="Disordered" evidence="1">
    <location>
        <begin position="912"/>
        <end position="963"/>
    </location>
</feature>
<dbReference type="GO" id="GO:0006351">
    <property type="term" value="P:DNA-templated transcription"/>
    <property type="evidence" value="ECO:0007669"/>
    <property type="project" value="InterPro"/>
</dbReference>
<keyword evidence="3" id="KW-1185">Reference proteome</keyword>
<evidence type="ECO:0000256" key="1">
    <source>
        <dbReference type="SAM" id="MobiDB-lite"/>
    </source>
</evidence>
<feature type="compositionally biased region" description="Pro residues" evidence="1">
    <location>
        <begin position="953"/>
        <end position="963"/>
    </location>
</feature>
<protein>
    <submittedName>
        <fullName evidence="4">TFIIS central domain-containing protein</fullName>
    </submittedName>
</protein>